<organism evidence="1 2">
    <name type="scientific">Brassica cretica</name>
    <name type="common">Mustard</name>
    <dbReference type="NCBI Taxonomy" id="69181"/>
    <lineage>
        <taxon>Eukaryota</taxon>
        <taxon>Viridiplantae</taxon>
        <taxon>Streptophyta</taxon>
        <taxon>Embryophyta</taxon>
        <taxon>Tracheophyta</taxon>
        <taxon>Spermatophyta</taxon>
        <taxon>Magnoliopsida</taxon>
        <taxon>eudicotyledons</taxon>
        <taxon>Gunneridae</taxon>
        <taxon>Pentapetalae</taxon>
        <taxon>rosids</taxon>
        <taxon>malvids</taxon>
        <taxon>Brassicales</taxon>
        <taxon>Brassicaceae</taxon>
        <taxon>Brassiceae</taxon>
        <taxon>Brassica</taxon>
    </lineage>
</organism>
<dbReference type="EMBL" id="QGKV02002055">
    <property type="protein sequence ID" value="KAF3492970.1"/>
    <property type="molecule type" value="Genomic_DNA"/>
</dbReference>
<protein>
    <recommendedName>
        <fullName evidence="3">DNA-directed RNA polymerase</fullName>
    </recommendedName>
</protein>
<evidence type="ECO:0000313" key="1">
    <source>
        <dbReference type="EMBL" id="KAF3492970.1"/>
    </source>
</evidence>
<keyword evidence="2" id="KW-1185">Reference proteome</keyword>
<evidence type="ECO:0000313" key="2">
    <source>
        <dbReference type="Proteomes" id="UP000266723"/>
    </source>
</evidence>
<accession>A0ABQ7A5S7</accession>
<sequence>MEYEQAQPYIDHDEEITQEDAWTVISAYFVEKGLVRQQIDSFDIVDESSDIEIQPESQHNPSHQSDFAEYIRPLFLAARVHFDRAVRLCFRVALFSMATAASYRDSRLSLIDASLKDFPVGGDWWWVLRKATRVLGSSSFDAWIVSGEWKAPA</sequence>
<proteinExistence type="predicted"/>
<gene>
    <name evidence="1" type="ORF">DY000_02054635</name>
</gene>
<name>A0ABQ7A5S7_BRACR</name>
<evidence type="ECO:0008006" key="3">
    <source>
        <dbReference type="Google" id="ProtNLM"/>
    </source>
</evidence>
<reference evidence="1 2" key="1">
    <citation type="journal article" date="2020" name="BMC Genomics">
        <title>Intraspecific diversification of the crop wild relative Brassica cretica Lam. using demographic model selection.</title>
        <authorList>
            <person name="Kioukis A."/>
            <person name="Michalopoulou V.A."/>
            <person name="Briers L."/>
            <person name="Pirintsos S."/>
            <person name="Studholme D.J."/>
            <person name="Pavlidis P."/>
            <person name="Sarris P.F."/>
        </authorList>
    </citation>
    <scope>NUCLEOTIDE SEQUENCE [LARGE SCALE GENOMIC DNA]</scope>
    <source>
        <strain evidence="2">cv. PFS-1207/04</strain>
    </source>
</reference>
<dbReference type="Proteomes" id="UP000266723">
    <property type="component" value="Unassembled WGS sequence"/>
</dbReference>
<comment type="caution">
    <text evidence="1">The sequence shown here is derived from an EMBL/GenBank/DDBJ whole genome shotgun (WGS) entry which is preliminary data.</text>
</comment>